<dbReference type="Proteomes" id="UP000002654">
    <property type="component" value="Chromosome"/>
</dbReference>
<keyword evidence="3" id="KW-1185">Reference proteome</keyword>
<feature type="transmembrane region" description="Helical" evidence="1">
    <location>
        <begin position="123"/>
        <end position="142"/>
    </location>
</feature>
<gene>
    <name evidence="2" type="ordered locus">TTX_0614</name>
</gene>
<organism evidence="2 3">
    <name type="scientific">Thermoproteus tenax (strain ATCC 35583 / DSM 2078 / JCM 9277 / NBRC 100435 / Kra 1)</name>
    <dbReference type="NCBI Taxonomy" id="768679"/>
    <lineage>
        <taxon>Archaea</taxon>
        <taxon>Thermoproteota</taxon>
        <taxon>Thermoprotei</taxon>
        <taxon>Thermoproteales</taxon>
        <taxon>Thermoproteaceae</taxon>
        <taxon>Thermoproteus</taxon>
    </lineage>
</organism>
<keyword evidence="1" id="KW-0812">Transmembrane</keyword>
<accession>G4RNY0</accession>
<name>G4RNY0_THETK</name>
<dbReference type="STRING" id="768679.TTX_0614"/>
<dbReference type="KEGG" id="ttn:TTX_0614"/>
<evidence type="ECO:0000313" key="2">
    <source>
        <dbReference type="EMBL" id="CCC81274.1"/>
    </source>
</evidence>
<feature type="transmembrane region" description="Helical" evidence="1">
    <location>
        <begin position="63"/>
        <end position="86"/>
    </location>
</feature>
<keyword evidence="1" id="KW-1133">Transmembrane helix</keyword>
<dbReference type="HOGENOM" id="CLU_1092460_0_0_2"/>
<feature type="transmembrane region" description="Helical" evidence="1">
    <location>
        <begin position="229"/>
        <end position="249"/>
    </location>
</feature>
<evidence type="ECO:0000256" key="1">
    <source>
        <dbReference type="SAM" id="Phobius"/>
    </source>
</evidence>
<dbReference type="OrthoDB" id="28656at2157"/>
<dbReference type="RefSeq" id="WP_014126531.1">
    <property type="nucleotide sequence ID" value="NC_016070.1"/>
</dbReference>
<dbReference type="PATRIC" id="fig|768679.9.peg.627"/>
<dbReference type="EMBL" id="FN869859">
    <property type="protein sequence ID" value="CCC81274.1"/>
    <property type="molecule type" value="Genomic_DNA"/>
</dbReference>
<sequence length="250" mass="27108">MLIDSVLSNLVVLALVYNNALVVLGPTVWSGLNPRRALVVAIAAEMAGTFLSPMRTVHFQTDYYIVSLVFYLIFTYVKISLPISVFLYSLRGLTAQSLGLWFGTPVPAFAVGYLISRTLKPSMVLGYLVLVLVSFMFGANNIAFVNKSLYVVVPIAVGNYLGLSFSRWIVRLYAFSFSGAISASLAAAALAALGTALEVPMSFTFLTYSTLLGAAAARRPRIIRVYDFLKALSSILLALFLAYATLLMIG</sequence>
<dbReference type="GeneID" id="11263610"/>
<feature type="transmembrane region" description="Helical" evidence="1">
    <location>
        <begin position="148"/>
        <end position="165"/>
    </location>
</feature>
<dbReference type="eggNOG" id="arCOG05674">
    <property type="taxonomic scope" value="Archaea"/>
</dbReference>
<feature type="transmembrane region" description="Helical" evidence="1">
    <location>
        <begin position="98"/>
        <end position="116"/>
    </location>
</feature>
<reference evidence="2 3" key="1">
    <citation type="journal article" date="2011" name="PLoS ONE">
        <title>The complete genome sequence of Thermoproteus tenax: a physiologically versatile member of the Crenarchaeota.</title>
        <authorList>
            <person name="Siebers B."/>
            <person name="Zaparty M."/>
            <person name="Raddatz G."/>
            <person name="Tjaden B."/>
            <person name="Albers S.V."/>
            <person name="Bell S.D."/>
            <person name="Blombach F."/>
            <person name="Kletzin A."/>
            <person name="Kyrpides N."/>
            <person name="Lanz C."/>
            <person name="Plagens A."/>
            <person name="Rampp M."/>
            <person name="Rosinus A."/>
            <person name="von Jan M."/>
            <person name="Makarova K.S."/>
            <person name="Klenk H.P."/>
            <person name="Schuster S.C."/>
            <person name="Hensel R."/>
        </authorList>
    </citation>
    <scope>NUCLEOTIDE SEQUENCE [LARGE SCALE GENOMIC DNA]</scope>
    <source>
        <strain evidence="3">ATCC 35583 / DSM 2078 / JCM 9277 / NBRC 100435 / Kra 1</strain>
    </source>
</reference>
<dbReference type="PaxDb" id="768679-TTX_0614"/>
<proteinExistence type="predicted"/>
<feature type="transmembrane region" description="Helical" evidence="1">
    <location>
        <begin position="172"/>
        <end position="193"/>
    </location>
</feature>
<dbReference type="AlphaFoldDB" id="G4RNY0"/>
<keyword evidence="1" id="KW-0472">Membrane</keyword>
<protein>
    <submittedName>
        <fullName evidence="2">Uncharacterized protein</fullName>
    </submittedName>
</protein>
<feature type="transmembrane region" description="Helical" evidence="1">
    <location>
        <begin position="7"/>
        <end position="29"/>
    </location>
</feature>
<feature type="transmembrane region" description="Helical" evidence="1">
    <location>
        <begin position="199"/>
        <end position="217"/>
    </location>
</feature>
<evidence type="ECO:0000313" key="3">
    <source>
        <dbReference type="Proteomes" id="UP000002654"/>
    </source>
</evidence>